<dbReference type="AlphaFoldDB" id="A0A9X2W8H4"/>
<dbReference type="Pfam" id="PF20051">
    <property type="entry name" value="DUF6453"/>
    <property type="match status" value="1"/>
</dbReference>
<dbReference type="Proteomes" id="UP001150641">
    <property type="component" value="Unassembled WGS sequence"/>
</dbReference>
<name>A0A9X2W8H4_9ENTR</name>
<proteinExistence type="predicted"/>
<sequence>MAQGLYVLPDDGGPAIELTAASIRAPSWLQHYEPTAGTGGTTITVPGMYAGATMFMVPTQTCSVLFDGTSVIPTVTVAGTLSQSGNRLVLSDGKDVLRGEIFQIIPASVSGYGLYLQDATDFLAINDATVLGQCLFKARITVAPNWTVPQIGSIPKSRYLVFANWNSSGVVLDFDGEIIRAYADQNGNNSQSGISLTVDVIIFVNGGTIEPTPLGLNIFNAAGQCTFSTRRTPLLLRGFLTPTASFKSPATGVARMAIPLGRVGMMGSESSGTQYIKYAGLVMTNNQVRAGKGVVAGSFSNQYGRPDDRLISIPLPVIDAANYIV</sequence>
<organism evidence="1 2">
    <name type="scientific">Dryocola boscaweniae</name>
    <dbReference type="NCBI Taxonomy" id="2925397"/>
    <lineage>
        <taxon>Bacteria</taxon>
        <taxon>Pseudomonadati</taxon>
        <taxon>Pseudomonadota</taxon>
        <taxon>Gammaproteobacteria</taxon>
        <taxon>Enterobacterales</taxon>
        <taxon>Enterobacteriaceae</taxon>
        <taxon>Dryocola</taxon>
    </lineage>
</organism>
<dbReference type="RefSeq" id="WP_271121946.1">
    <property type="nucleotide sequence ID" value="NZ_JALHAN010000059.1"/>
</dbReference>
<evidence type="ECO:0000313" key="1">
    <source>
        <dbReference type="EMBL" id="MCT4701234.1"/>
    </source>
</evidence>
<dbReference type="InterPro" id="IPR045604">
    <property type="entry name" value="DUF6453"/>
</dbReference>
<accession>A0A9X2W8H4</accession>
<evidence type="ECO:0000313" key="2">
    <source>
        <dbReference type="Proteomes" id="UP001150641"/>
    </source>
</evidence>
<dbReference type="EMBL" id="JALHAP010000072">
    <property type="protein sequence ID" value="MCT4701234.1"/>
    <property type="molecule type" value="Genomic_DNA"/>
</dbReference>
<comment type="caution">
    <text evidence="1">The sequence shown here is derived from an EMBL/GenBank/DDBJ whole genome shotgun (WGS) entry which is preliminary data.</text>
</comment>
<protein>
    <submittedName>
        <fullName evidence="1">DUF6453 family protein</fullName>
    </submittedName>
</protein>
<keyword evidence="2" id="KW-1185">Reference proteome</keyword>
<reference evidence="1" key="1">
    <citation type="submission" date="2022-03" db="EMBL/GenBank/DDBJ databases">
        <title>Proposal of a novel genus Dryocolo and two novel species.</title>
        <authorList>
            <person name="Maddock D.W."/>
            <person name="Brady C.L."/>
            <person name="Denman S."/>
            <person name="Arnold D."/>
        </authorList>
    </citation>
    <scope>NUCLEOTIDE SEQUENCE</scope>
    <source>
        <strain evidence="1">H6W4</strain>
    </source>
</reference>
<gene>
    <name evidence="1" type="ORF">MUA00_05365</name>
</gene>